<dbReference type="OrthoDB" id="8255876at2"/>
<dbReference type="AlphaFoldDB" id="A0A1M6QAS0"/>
<evidence type="ECO:0000313" key="3">
    <source>
        <dbReference type="Proteomes" id="UP000189935"/>
    </source>
</evidence>
<dbReference type="RefSeq" id="WP_079538490.1">
    <property type="nucleotide sequence ID" value="NZ_LT670844.1"/>
</dbReference>
<feature type="signal peptide" evidence="1">
    <location>
        <begin position="1"/>
        <end position="22"/>
    </location>
</feature>
<keyword evidence="1" id="KW-0732">Signal</keyword>
<protein>
    <submittedName>
        <fullName evidence="2">Uncharacterized protein</fullName>
    </submittedName>
</protein>
<dbReference type="Proteomes" id="UP000189935">
    <property type="component" value="Chromosome I"/>
</dbReference>
<accession>A0A1M6QAS0</accession>
<evidence type="ECO:0000313" key="2">
    <source>
        <dbReference type="EMBL" id="SHK17342.1"/>
    </source>
</evidence>
<feature type="chain" id="PRO_5011957690" evidence="1">
    <location>
        <begin position="23"/>
        <end position="104"/>
    </location>
</feature>
<organism evidence="2 3">
    <name type="scientific">Bradyrhizobium lablabi</name>
    <dbReference type="NCBI Taxonomy" id="722472"/>
    <lineage>
        <taxon>Bacteria</taxon>
        <taxon>Pseudomonadati</taxon>
        <taxon>Pseudomonadota</taxon>
        <taxon>Alphaproteobacteria</taxon>
        <taxon>Hyphomicrobiales</taxon>
        <taxon>Nitrobacteraceae</taxon>
        <taxon>Bradyrhizobium</taxon>
    </lineage>
</organism>
<sequence>MKPAIIVTALMLGMLPAARADAASLAAPAGRNACLVEVLHSEELPYAPDYHHLVKATLLVTPPAGPAFETTVLKYITWQAPPPREGQRLRVWCDPANLGTFPFH</sequence>
<dbReference type="EMBL" id="LT670844">
    <property type="protein sequence ID" value="SHK17342.1"/>
    <property type="molecule type" value="Genomic_DNA"/>
</dbReference>
<gene>
    <name evidence="2" type="ORF">SAMN05444159_2613</name>
</gene>
<proteinExistence type="predicted"/>
<name>A0A1M6QAS0_9BRAD</name>
<evidence type="ECO:0000256" key="1">
    <source>
        <dbReference type="SAM" id="SignalP"/>
    </source>
</evidence>
<reference evidence="2 3" key="1">
    <citation type="submission" date="2016-11" db="EMBL/GenBank/DDBJ databases">
        <authorList>
            <person name="Jaros S."/>
            <person name="Januszkiewicz K."/>
            <person name="Wedrychowicz H."/>
        </authorList>
    </citation>
    <scope>NUCLEOTIDE SEQUENCE [LARGE SCALE GENOMIC DNA]</scope>
    <source>
        <strain evidence="2 3">GAS499</strain>
    </source>
</reference>